<reference evidence="4" key="1">
    <citation type="journal article" date="2020" name="Stud. Mycol.">
        <title>101 Dothideomycetes genomes: a test case for predicting lifestyles and emergence of pathogens.</title>
        <authorList>
            <person name="Haridas S."/>
            <person name="Albert R."/>
            <person name="Binder M."/>
            <person name="Bloem J."/>
            <person name="Labutti K."/>
            <person name="Salamov A."/>
            <person name="Andreopoulos B."/>
            <person name="Baker S."/>
            <person name="Barry K."/>
            <person name="Bills G."/>
            <person name="Bluhm B."/>
            <person name="Cannon C."/>
            <person name="Castanera R."/>
            <person name="Culley D."/>
            <person name="Daum C."/>
            <person name="Ezra D."/>
            <person name="Gonzalez J."/>
            <person name="Henrissat B."/>
            <person name="Kuo A."/>
            <person name="Liang C."/>
            <person name="Lipzen A."/>
            <person name="Lutzoni F."/>
            <person name="Magnuson J."/>
            <person name="Mondo S."/>
            <person name="Nolan M."/>
            <person name="Ohm R."/>
            <person name="Pangilinan J."/>
            <person name="Park H.-J."/>
            <person name="Ramirez L."/>
            <person name="Alfaro M."/>
            <person name="Sun H."/>
            <person name="Tritt A."/>
            <person name="Yoshinaga Y."/>
            <person name="Zwiers L.-H."/>
            <person name="Turgeon B."/>
            <person name="Goodwin S."/>
            <person name="Spatafora J."/>
            <person name="Crous P."/>
            <person name="Grigoriev I."/>
        </authorList>
    </citation>
    <scope>NUCLEOTIDE SEQUENCE</scope>
    <source>
        <strain evidence="4">CBS 123094</strain>
    </source>
</reference>
<gene>
    <name evidence="4" type="ORF">P154DRAFT_244767</name>
</gene>
<dbReference type="InterPro" id="IPR036291">
    <property type="entry name" value="NAD(P)-bd_dom_sf"/>
</dbReference>
<dbReference type="Proteomes" id="UP000799779">
    <property type="component" value="Unassembled WGS sequence"/>
</dbReference>
<dbReference type="PANTHER" id="PTHR42748:SF31">
    <property type="entry name" value="NMRA-LIKE DOMAIN-CONTAINING PROTEIN-RELATED"/>
    <property type="match status" value="1"/>
</dbReference>
<protein>
    <submittedName>
        <fullName evidence="4">NmrA-like family domain-containing protein</fullName>
    </submittedName>
</protein>
<dbReference type="PANTHER" id="PTHR42748">
    <property type="entry name" value="NITROGEN METABOLITE REPRESSION PROTEIN NMRA FAMILY MEMBER"/>
    <property type="match status" value="1"/>
</dbReference>
<name>A0A6A5WD31_9PLEO</name>
<feature type="domain" description="NmrA-like" evidence="3">
    <location>
        <begin position="1"/>
        <end position="295"/>
    </location>
</feature>
<dbReference type="CDD" id="cd05251">
    <property type="entry name" value="NmrA_like_SDR_a"/>
    <property type="match status" value="1"/>
</dbReference>
<accession>A0A6A5WD31</accession>
<dbReference type="InterPro" id="IPR008030">
    <property type="entry name" value="NmrA-like"/>
</dbReference>
<dbReference type="Gene3D" id="3.90.25.10">
    <property type="entry name" value="UDP-galactose 4-epimerase, domain 1"/>
    <property type="match status" value="1"/>
</dbReference>
<keyword evidence="2" id="KW-0521">NADP</keyword>
<dbReference type="InterPro" id="IPR051164">
    <property type="entry name" value="NmrA-like_oxidored"/>
</dbReference>
<evidence type="ECO:0000313" key="5">
    <source>
        <dbReference type="Proteomes" id="UP000799779"/>
    </source>
</evidence>
<dbReference type="OrthoDB" id="3358371at2759"/>
<comment type="similarity">
    <text evidence="1">Belongs to the NmrA-type oxidoreductase family.</text>
</comment>
<dbReference type="GO" id="GO:0005634">
    <property type="term" value="C:nucleus"/>
    <property type="evidence" value="ECO:0007669"/>
    <property type="project" value="TreeGrafter"/>
</dbReference>
<dbReference type="Pfam" id="PF05368">
    <property type="entry name" value="NmrA"/>
    <property type="match status" value="1"/>
</dbReference>
<dbReference type="EMBL" id="ML977601">
    <property type="protein sequence ID" value="KAF1998824.1"/>
    <property type="molecule type" value="Genomic_DNA"/>
</dbReference>
<evidence type="ECO:0000313" key="4">
    <source>
        <dbReference type="EMBL" id="KAF1998824.1"/>
    </source>
</evidence>
<dbReference type="AlphaFoldDB" id="A0A6A5WD31"/>
<sequence length="301" mass="33050">MSKTITVFGATGVQGGSVIKAILADPALSKEFTIRGVTRDPSKPNAQALAGQGVELVTADMNSKESIIKAIKGSDAVFLVTNYWETADPKVELAQGKAVADAAKEVGVSQLIFSSLLNVTKISNGKLPHVLHFDGKAEIEEYIRKTGITCTFVLPGYYMSNYKTMLQKGEDGNYSLAYPVSEKAEFPLFDTAEDMGKFVKPALKNPAKFNGKQILAAADYYPVTRIISEFEEVTGKKISFHQITSEQYKGYLPEFMAEEMLENHLLIESPGYFNGESLKESLDALEDKPVTWKEFVAKTAF</sequence>
<dbReference type="SUPFAM" id="SSF51735">
    <property type="entry name" value="NAD(P)-binding Rossmann-fold domains"/>
    <property type="match status" value="1"/>
</dbReference>
<evidence type="ECO:0000256" key="2">
    <source>
        <dbReference type="ARBA" id="ARBA00022857"/>
    </source>
</evidence>
<dbReference type="Gene3D" id="3.40.50.720">
    <property type="entry name" value="NAD(P)-binding Rossmann-like Domain"/>
    <property type="match status" value="1"/>
</dbReference>
<organism evidence="4 5">
    <name type="scientific">Amniculicola lignicola CBS 123094</name>
    <dbReference type="NCBI Taxonomy" id="1392246"/>
    <lineage>
        <taxon>Eukaryota</taxon>
        <taxon>Fungi</taxon>
        <taxon>Dikarya</taxon>
        <taxon>Ascomycota</taxon>
        <taxon>Pezizomycotina</taxon>
        <taxon>Dothideomycetes</taxon>
        <taxon>Pleosporomycetidae</taxon>
        <taxon>Pleosporales</taxon>
        <taxon>Amniculicolaceae</taxon>
        <taxon>Amniculicola</taxon>
    </lineage>
</organism>
<evidence type="ECO:0000256" key="1">
    <source>
        <dbReference type="ARBA" id="ARBA00006328"/>
    </source>
</evidence>
<proteinExistence type="inferred from homology"/>
<evidence type="ECO:0000259" key="3">
    <source>
        <dbReference type="Pfam" id="PF05368"/>
    </source>
</evidence>
<keyword evidence="5" id="KW-1185">Reference proteome</keyword>